<keyword evidence="2" id="KW-1185">Reference proteome</keyword>
<dbReference type="AlphaFoldDB" id="A0A0M3HN74"/>
<evidence type="ECO:0000313" key="2">
    <source>
        <dbReference type="Proteomes" id="UP000036681"/>
    </source>
</evidence>
<evidence type="ECO:0000256" key="1">
    <source>
        <dbReference type="SAM" id="MobiDB-lite"/>
    </source>
</evidence>
<dbReference type="Proteomes" id="UP000036681">
    <property type="component" value="Unplaced"/>
</dbReference>
<name>A0A0M3HN74_ASCLU</name>
<reference evidence="3" key="1">
    <citation type="submission" date="2017-02" db="UniProtKB">
        <authorList>
            <consortium name="WormBaseParasite"/>
        </authorList>
    </citation>
    <scope>IDENTIFICATION</scope>
</reference>
<feature type="compositionally biased region" description="Basic and acidic residues" evidence="1">
    <location>
        <begin position="44"/>
        <end position="63"/>
    </location>
</feature>
<dbReference type="WBParaSite" id="ALUE_0000309501-mRNA-1">
    <property type="protein sequence ID" value="ALUE_0000309501-mRNA-1"/>
    <property type="gene ID" value="ALUE_0000309501"/>
</dbReference>
<proteinExistence type="predicted"/>
<evidence type="ECO:0000313" key="3">
    <source>
        <dbReference type="WBParaSite" id="ALUE_0000309501-mRNA-1"/>
    </source>
</evidence>
<feature type="compositionally biased region" description="Basic residues" evidence="1">
    <location>
        <begin position="64"/>
        <end position="79"/>
    </location>
</feature>
<feature type="region of interest" description="Disordered" evidence="1">
    <location>
        <begin position="1"/>
        <end position="79"/>
    </location>
</feature>
<feature type="compositionally biased region" description="Polar residues" evidence="1">
    <location>
        <begin position="1"/>
        <end position="27"/>
    </location>
</feature>
<organism evidence="2 3">
    <name type="scientific">Ascaris lumbricoides</name>
    <name type="common">Giant roundworm</name>
    <dbReference type="NCBI Taxonomy" id="6252"/>
    <lineage>
        <taxon>Eukaryota</taxon>
        <taxon>Metazoa</taxon>
        <taxon>Ecdysozoa</taxon>
        <taxon>Nematoda</taxon>
        <taxon>Chromadorea</taxon>
        <taxon>Rhabditida</taxon>
        <taxon>Spirurina</taxon>
        <taxon>Ascaridomorpha</taxon>
        <taxon>Ascaridoidea</taxon>
        <taxon>Ascarididae</taxon>
        <taxon>Ascaris</taxon>
    </lineage>
</organism>
<sequence>MSTSTWVKGGSNPNLETYFGTSGNRTIAKTESETVQHSSGRTRGRGDRQSGWDETVPIKEHKGERHAKHSTAKRTASVHHRSIGFRVIIVYELRARRIPLISCKAVNESHTHG</sequence>
<protein>
    <submittedName>
        <fullName evidence="3">Uncharacterized protein</fullName>
    </submittedName>
</protein>
<accession>A0A0M3HN74</accession>